<evidence type="ECO:0000313" key="2">
    <source>
        <dbReference type="EMBL" id="KAJ6215963.1"/>
    </source>
</evidence>
<evidence type="ECO:0000256" key="1">
    <source>
        <dbReference type="SAM" id="Phobius"/>
    </source>
</evidence>
<protein>
    <recommendedName>
        <fullName evidence="4">EB domain-containing protein</fullName>
    </recommendedName>
</protein>
<reference evidence="2" key="1">
    <citation type="submission" date="2022-12" db="EMBL/GenBank/DDBJ databases">
        <title>Genome assemblies of Blomia tropicalis.</title>
        <authorList>
            <person name="Cui Y."/>
        </authorList>
    </citation>
    <scope>NUCLEOTIDE SEQUENCE</scope>
    <source>
        <tissue evidence="2">Adult mites</tissue>
    </source>
</reference>
<dbReference type="AlphaFoldDB" id="A0A9Q0RHQ6"/>
<keyword evidence="1" id="KW-0812">Transmembrane</keyword>
<dbReference type="EMBL" id="JAPWDV010000004">
    <property type="protein sequence ID" value="KAJ6215963.1"/>
    <property type="molecule type" value="Genomic_DNA"/>
</dbReference>
<name>A0A9Q0RHQ6_BLOTA</name>
<gene>
    <name evidence="2" type="ORF">RDWZM_010463</name>
</gene>
<organism evidence="2 3">
    <name type="scientific">Blomia tropicalis</name>
    <name type="common">Mite</name>
    <dbReference type="NCBI Taxonomy" id="40697"/>
    <lineage>
        <taxon>Eukaryota</taxon>
        <taxon>Metazoa</taxon>
        <taxon>Ecdysozoa</taxon>
        <taxon>Arthropoda</taxon>
        <taxon>Chelicerata</taxon>
        <taxon>Arachnida</taxon>
        <taxon>Acari</taxon>
        <taxon>Acariformes</taxon>
        <taxon>Sarcoptiformes</taxon>
        <taxon>Astigmata</taxon>
        <taxon>Glycyphagoidea</taxon>
        <taxon>Echimyopodidae</taxon>
        <taxon>Blomia</taxon>
    </lineage>
</organism>
<keyword evidence="1" id="KW-1133">Transmembrane helix</keyword>
<feature type="transmembrane region" description="Helical" evidence="1">
    <location>
        <begin position="94"/>
        <end position="115"/>
    </location>
</feature>
<proteinExistence type="predicted"/>
<evidence type="ECO:0000313" key="3">
    <source>
        <dbReference type="Proteomes" id="UP001142055"/>
    </source>
</evidence>
<evidence type="ECO:0008006" key="4">
    <source>
        <dbReference type="Google" id="ProtNLM"/>
    </source>
</evidence>
<keyword evidence="3" id="KW-1185">Reference proteome</keyword>
<dbReference type="Proteomes" id="UP001142055">
    <property type="component" value="Chromosome 4"/>
</dbReference>
<comment type="caution">
    <text evidence="2">The sequence shown here is derived from an EMBL/GenBank/DDBJ whole genome shotgun (WGS) entry which is preliminary data.</text>
</comment>
<accession>A0A9Q0RHQ6</accession>
<sequence length="183" mass="20957">MYCNIDYDCESIPNTICVDNECRCEANYRQINQLSIKNGCKRFYCEDDDQCKQWDINRICTIDQRSCDCPNNYVLGHLSRRCEAPSTDVPMNRVLLIVTIVPIVLLLLACIILCTRLARTDVRMREAATNIKRRLSKISLRRGSSVNVINGNQIDRKIKIDIVSDINNNNNNRITSQQSSPSP</sequence>
<keyword evidence="1" id="KW-0472">Membrane</keyword>